<comment type="caution">
    <text evidence="1">The sequence shown here is derived from an EMBL/GenBank/DDBJ whole genome shotgun (WGS) entry which is preliminary data.</text>
</comment>
<protein>
    <submittedName>
        <fullName evidence="1">Uncharacterized protein</fullName>
    </submittedName>
</protein>
<name>A0ACC0CXD6_9PEZI</name>
<proteinExistence type="predicted"/>
<keyword evidence="2" id="KW-1185">Reference proteome</keyword>
<reference evidence="1 2" key="1">
    <citation type="journal article" date="2022" name="New Phytol.">
        <title>Ecological generalism drives hyperdiversity of secondary metabolite gene clusters in xylarialean endophytes.</title>
        <authorList>
            <person name="Franco M.E.E."/>
            <person name="Wisecaver J.H."/>
            <person name="Arnold A.E."/>
            <person name="Ju Y.M."/>
            <person name="Slot J.C."/>
            <person name="Ahrendt S."/>
            <person name="Moore L.P."/>
            <person name="Eastman K.E."/>
            <person name="Scott K."/>
            <person name="Konkel Z."/>
            <person name="Mondo S.J."/>
            <person name="Kuo A."/>
            <person name="Hayes R.D."/>
            <person name="Haridas S."/>
            <person name="Andreopoulos B."/>
            <person name="Riley R."/>
            <person name="LaButti K."/>
            <person name="Pangilinan J."/>
            <person name="Lipzen A."/>
            <person name="Amirebrahimi M."/>
            <person name="Yan J."/>
            <person name="Adam C."/>
            <person name="Keymanesh K."/>
            <person name="Ng V."/>
            <person name="Louie K."/>
            <person name="Northen T."/>
            <person name="Drula E."/>
            <person name="Henrissat B."/>
            <person name="Hsieh H.M."/>
            <person name="Youens-Clark K."/>
            <person name="Lutzoni F."/>
            <person name="Miadlikowska J."/>
            <person name="Eastwood D.C."/>
            <person name="Hamelin R.C."/>
            <person name="Grigoriev I.V."/>
            <person name="U'Ren J.M."/>
        </authorList>
    </citation>
    <scope>NUCLEOTIDE SEQUENCE [LARGE SCALE GENOMIC DNA]</scope>
    <source>
        <strain evidence="1 2">ER1909</strain>
    </source>
</reference>
<evidence type="ECO:0000313" key="1">
    <source>
        <dbReference type="EMBL" id="KAI6085102.1"/>
    </source>
</evidence>
<evidence type="ECO:0000313" key="2">
    <source>
        <dbReference type="Proteomes" id="UP001497680"/>
    </source>
</evidence>
<dbReference type="EMBL" id="MU394329">
    <property type="protein sequence ID" value="KAI6085102.1"/>
    <property type="molecule type" value="Genomic_DNA"/>
</dbReference>
<accession>A0ACC0CXD6</accession>
<gene>
    <name evidence="1" type="ORF">F4821DRAFT_161856</name>
</gene>
<organism evidence="1 2">
    <name type="scientific">Hypoxylon rubiginosum</name>
    <dbReference type="NCBI Taxonomy" id="110542"/>
    <lineage>
        <taxon>Eukaryota</taxon>
        <taxon>Fungi</taxon>
        <taxon>Dikarya</taxon>
        <taxon>Ascomycota</taxon>
        <taxon>Pezizomycotina</taxon>
        <taxon>Sordariomycetes</taxon>
        <taxon>Xylariomycetidae</taxon>
        <taxon>Xylariales</taxon>
        <taxon>Hypoxylaceae</taxon>
        <taxon>Hypoxylon</taxon>
    </lineage>
</organism>
<sequence>MDQVEFEDLGIDSGLNVELDLNFDINDLNDFAIDDAGLVPLEPLAGSDVSSSRHSNESSEAHKTYHTKRPHKKSRAGCQQCKKRKVKCDEVRPTCKACRLRKEKCIYPAAQASDSLVVDAKSPYTPPSTSPSSSASASLDVSTTRNIVVSEPLYRPRQLSDDIDMKMLWFFTTQGYHFFSIQTGRSTIVDHVLQVRLVQYAFESPFLMDCLMAVSSLHLQSVNQPIPTQRAITYRAKAFEGYRRAIENANPQDFPALIGTSLLMIALSSQMFREPDGKPLYIIDWMKVWRGIGLIVEIVSPRVLQESGMAVLFYRPPVNLEKASTFIPNNLLFMVASIQPGDTDDGHKQTYYDMLKYLGSLYQELKDHGFNPILDLRILSFFTFIPKAFIPLAQEHRPRALVILAHYLCFAKLCPDVWWMEGIADREMKQIIKEIGDEWAHLIRVPQMVLETTNTIEIAQLIIDNRDWTPTEKAKYDEKTRDPRVETDPKLIDNEGTEIEIFEGQWRYKTVINSRELTDEELNNALEECPDGTTGDN</sequence>
<dbReference type="Proteomes" id="UP001497680">
    <property type="component" value="Unassembled WGS sequence"/>
</dbReference>